<evidence type="ECO:0000256" key="13">
    <source>
        <dbReference type="RuleBase" id="RU003974"/>
    </source>
</evidence>
<keyword evidence="6" id="KW-0276">Fatty acid metabolism</keyword>
<dbReference type="InterPro" id="IPR036392">
    <property type="entry name" value="PLAT/LH2_dom_sf"/>
</dbReference>
<comment type="caution">
    <text evidence="12">Lacks conserved residue(s) required for the propagation of feature annotation.</text>
</comment>
<dbReference type="GO" id="GO:0006633">
    <property type="term" value="P:fatty acid biosynthetic process"/>
    <property type="evidence" value="ECO:0007669"/>
    <property type="project" value="UniProtKB-KW"/>
</dbReference>
<evidence type="ECO:0000256" key="8">
    <source>
        <dbReference type="ARBA" id="ARBA00023002"/>
    </source>
</evidence>
<dbReference type="InterPro" id="IPR020833">
    <property type="entry name" value="LipOase_Fe_BS"/>
</dbReference>
<comment type="similarity">
    <text evidence="2 13">Belongs to the lipoxygenase family.</text>
</comment>
<dbReference type="InterPro" id="IPR001024">
    <property type="entry name" value="PLAT/LH2_dom"/>
</dbReference>
<dbReference type="PROSITE" id="PS50095">
    <property type="entry name" value="PLAT"/>
    <property type="match status" value="1"/>
</dbReference>
<dbReference type="GO" id="GO:0016702">
    <property type="term" value="F:oxidoreductase activity, acting on single donors with incorporation of molecular oxygen, incorporation of two atoms of oxygen"/>
    <property type="evidence" value="ECO:0007669"/>
    <property type="project" value="InterPro"/>
</dbReference>
<keyword evidence="7 13" id="KW-0223">Dioxygenase</keyword>
<dbReference type="OrthoDB" id="407298at2759"/>
<dbReference type="FunFam" id="1.20.245.10:FF:000002">
    <property type="entry name" value="Lipoxygenase"/>
    <property type="match status" value="1"/>
</dbReference>
<dbReference type="Gene3D" id="1.20.245.10">
    <property type="entry name" value="Lipoxygenase-1, Domain 5"/>
    <property type="match status" value="1"/>
</dbReference>
<dbReference type="Gene3D" id="4.10.372.10">
    <property type="entry name" value="Lipoxygenase-1, Domain 3"/>
    <property type="match status" value="1"/>
</dbReference>
<sequence length="932" mass="104515">MIRSSASLQPASFVNTDAVTRTRSSVRSAGHPAFRPVRAAAGTVVRLPSVPLQVSASSPRQLGTASPRQLNAPQRLVYVGTGSPRQLSPSQQGSTSTWTVKAVVTIRRKRHPSPSERLTEQVDTLSDAAGQKVLLQLVSTDVDPRTGTGRRSSRVAVRDWSEKASIVADKVQYTAEFKLSNWFGLPGAITIVNNHQNELFVETIALQGLPIGSIYFSCYTWVQSKFQDPQERVFFTNQPYLPSETPQGLKDLREQSKASFRGNGKGTRKSWESIYDYDVYNDIGNPDKGEEFSRPIIGGNGELPYPRRCRTGRLPTKADGNAESVLEMGQNYYVPRDESFQERKQETFIGKTLKGVVHQLLPSLGKSLKEGHEDFDSFQEIDRLYEEGIKLRNFEGENEVLRAMKMGEVTKKMQETLNNASNLLQYAQPDILSKDRFAWLRDDEFGRQMLAGANPVQIQRLQEFPPKSALDPAVFGDPLSALKPDHLAGRLEGLSVEDAIEQGKLFLLDYHDAFLPFVSHVNALEGRKMYASRTILFHTRSGSLVPLAIELSLPGQKRVFTPGLDASSYWLWQLAKAHVSSNDAGFHQLVNHWLRSHAVVEPYVLATKRQLSSMHPLFAFLQPHFRYTLEINASARQLLINADGVIENCFTPGPFALQMSSAAYSSMWRFDQESLPADLVKRGMAVEDASQPNGIKLVIEDYPYASDGLLMWDAIKTWVDEYVSLYYKDAKSVEEDFELQAWWEEIRTVGHADKKDEAWWPNLKTPENLKGVLTTIVWVVSGFHAAVNFGQYAYGGYVPNRPCITRRLIPEEGTEAYQEFLQNPEKFFMSTLPNQLQATTTMSVVDTLSSHSPDEEYLGERAQTNWTKDGDAKDAFKRFSLQMGAIEHMIAHRNHDPSLRNRNGAGVIPYELLCPSSRPGRTARGVPNSVSI</sequence>
<proteinExistence type="inferred from homology"/>
<protein>
    <recommendedName>
        <fullName evidence="18">Lipoxygenase</fullName>
    </recommendedName>
</protein>
<comment type="cofactor">
    <cofactor evidence="1 13">
        <name>Fe cation</name>
        <dbReference type="ChEBI" id="CHEBI:24875"/>
    </cofactor>
</comment>
<keyword evidence="3" id="KW-0444">Lipid biosynthesis</keyword>
<keyword evidence="8 13" id="KW-0560">Oxidoreductase</keyword>
<evidence type="ECO:0000256" key="5">
    <source>
        <dbReference type="ARBA" id="ARBA00022767"/>
    </source>
</evidence>
<evidence type="ECO:0000256" key="2">
    <source>
        <dbReference type="ARBA" id="ARBA00009419"/>
    </source>
</evidence>
<dbReference type="SMART" id="SM00308">
    <property type="entry name" value="LH2"/>
    <property type="match status" value="1"/>
</dbReference>
<evidence type="ECO:0000256" key="1">
    <source>
        <dbReference type="ARBA" id="ARBA00001962"/>
    </source>
</evidence>
<evidence type="ECO:0000256" key="7">
    <source>
        <dbReference type="ARBA" id="ARBA00022964"/>
    </source>
</evidence>
<keyword evidence="10" id="KW-0443">Lipid metabolism</keyword>
<evidence type="ECO:0000256" key="4">
    <source>
        <dbReference type="ARBA" id="ARBA00022723"/>
    </source>
</evidence>
<dbReference type="EMBL" id="JABFUD020000008">
    <property type="protein sequence ID" value="KAI5077007.1"/>
    <property type="molecule type" value="Genomic_DNA"/>
</dbReference>
<dbReference type="InterPro" id="IPR000907">
    <property type="entry name" value="LipOase"/>
</dbReference>
<dbReference type="Proteomes" id="UP000886520">
    <property type="component" value="Chromosome 8"/>
</dbReference>
<evidence type="ECO:0008006" key="18">
    <source>
        <dbReference type="Google" id="ProtNLM"/>
    </source>
</evidence>
<keyword evidence="4 13" id="KW-0479">Metal-binding</keyword>
<evidence type="ECO:0000259" key="15">
    <source>
        <dbReference type="PROSITE" id="PS51393"/>
    </source>
</evidence>
<evidence type="ECO:0000313" key="17">
    <source>
        <dbReference type="Proteomes" id="UP000886520"/>
    </source>
</evidence>
<dbReference type="InterPro" id="IPR027433">
    <property type="entry name" value="Lipoxygenase_dom_3"/>
</dbReference>
<evidence type="ECO:0000313" key="16">
    <source>
        <dbReference type="EMBL" id="KAI5077007.1"/>
    </source>
</evidence>
<evidence type="ECO:0000256" key="10">
    <source>
        <dbReference type="ARBA" id="ARBA00023098"/>
    </source>
</evidence>
<dbReference type="GO" id="GO:0031408">
    <property type="term" value="P:oxylipin biosynthetic process"/>
    <property type="evidence" value="ECO:0007669"/>
    <property type="project" value="UniProtKB-KW"/>
</dbReference>
<keyword evidence="11" id="KW-0275">Fatty acid biosynthesis</keyword>
<evidence type="ECO:0000256" key="12">
    <source>
        <dbReference type="PROSITE-ProRule" id="PRU00152"/>
    </source>
</evidence>
<dbReference type="InterPro" id="IPR036226">
    <property type="entry name" value="LipOase_C_sf"/>
</dbReference>
<dbReference type="Pfam" id="PF00305">
    <property type="entry name" value="Lipoxygenase"/>
    <property type="match status" value="1"/>
</dbReference>
<keyword evidence="17" id="KW-1185">Reference proteome</keyword>
<dbReference type="Pfam" id="PF01477">
    <property type="entry name" value="PLAT"/>
    <property type="match status" value="1"/>
</dbReference>
<dbReference type="Gene3D" id="2.60.60.20">
    <property type="entry name" value="PLAT/LH2 domain"/>
    <property type="match status" value="1"/>
</dbReference>
<comment type="caution">
    <text evidence="16">The sequence shown here is derived from an EMBL/GenBank/DDBJ whole genome shotgun (WGS) entry which is preliminary data.</text>
</comment>
<dbReference type="Gene3D" id="4.10.375.10">
    <property type="entry name" value="Lipoxygenase-1, Domain 2"/>
    <property type="match status" value="1"/>
</dbReference>
<dbReference type="PRINTS" id="PR00468">
    <property type="entry name" value="PLTLPOXGNASE"/>
</dbReference>
<keyword evidence="5" id="KW-0925">Oxylipin biosynthesis</keyword>
<reference evidence="16" key="1">
    <citation type="submission" date="2021-01" db="EMBL/GenBank/DDBJ databases">
        <title>Adiantum capillus-veneris genome.</title>
        <authorList>
            <person name="Fang Y."/>
            <person name="Liao Q."/>
        </authorList>
    </citation>
    <scope>NUCLEOTIDE SEQUENCE</scope>
    <source>
        <strain evidence="16">H3</strain>
        <tissue evidence="16">Leaf</tissue>
    </source>
</reference>
<dbReference type="InterPro" id="IPR013819">
    <property type="entry name" value="LipOase_C"/>
</dbReference>
<dbReference type="InterPro" id="IPR001246">
    <property type="entry name" value="LipOase_plant"/>
</dbReference>
<gene>
    <name evidence="16" type="ORF">GOP47_0009072</name>
</gene>
<name>A0A9D4V101_ADICA</name>
<feature type="domain" description="Lipoxygenase" evidence="15">
    <location>
        <begin position="239"/>
        <end position="932"/>
    </location>
</feature>
<dbReference type="SUPFAM" id="SSF49723">
    <property type="entry name" value="Lipase/lipooxygenase domain (PLAT/LH2 domain)"/>
    <property type="match status" value="1"/>
</dbReference>
<dbReference type="PROSITE" id="PS00711">
    <property type="entry name" value="LIPOXYGENASE_1"/>
    <property type="match status" value="1"/>
</dbReference>
<dbReference type="GO" id="GO:0034440">
    <property type="term" value="P:lipid oxidation"/>
    <property type="evidence" value="ECO:0007669"/>
    <property type="project" value="InterPro"/>
</dbReference>
<feature type="domain" description="PLAT" evidence="14">
    <location>
        <begin position="116"/>
        <end position="236"/>
    </location>
</feature>
<dbReference type="PANTHER" id="PTHR11771">
    <property type="entry name" value="LIPOXYGENASE"/>
    <property type="match status" value="1"/>
</dbReference>
<accession>A0A9D4V101</accession>
<evidence type="ECO:0000256" key="3">
    <source>
        <dbReference type="ARBA" id="ARBA00022516"/>
    </source>
</evidence>
<dbReference type="AlphaFoldDB" id="A0A9D4V101"/>
<dbReference type="Gene3D" id="3.10.450.60">
    <property type="match status" value="1"/>
</dbReference>
<dbReference type="PRINTS" id="PR00087">
    <property type="entry name" value="LIPOXYGENASE"/>
</dbReference>
<dbReference type="GO" id="GO:0046872">
    <property type="term" value="F:metal ion binding"/>
    <property type="evidence" value="ECO:0007669"/>
    <property type="project" value="UniProtKB-KW"/>
</dbReference>
<dbReference type="SUPFAM" id="SSF48484">
    <property type="entry name" value="Lipoxigenase"/>
    <property type="match status" value="1"/>
</dbReference>
<keyword evidence="9 13" id="KW-0408">Iron</keyword>
<dbReference type="PROSITE" id="PS51393">
    <property type="entry name" value="LIPOXYGENASE_3"/>
    <property type="match status" value="1"/>
</dbReference>
<evidence type="ECO:0000259" key="14">
    <source>
        <dbReference type="PROSITE" id="PS50095"/>
    </source>
</evidence>
<organism evidence="16 17">
    <name type="scientific">Adiantum capillus-veneris</name>
    <name type="common">Maidenhair fern</name>
    <dbReference type="NCBI Taxonomy" id="13818"/>
    <lineage>
        <taxon>Eukaryota</taxon>
        <taxon>Viridiplantae</taxon>
        <taxon>Streptophyta</taxon>
        <taxon>Embryophyta</taxon>
        <taxon>Tracheophyta</taxon>
        <taxon>Polypodiopsida</taxon>
        <taxon>Polypodiidae</taxon>
        <taxon>Polypodiales</taxon>
        <taxon>Pteridineae</taxon>
        <taxon>Pteridaceae</taxon>
        <taxon>Vittarioideae</taxon>
        <taxon>Adiantum</taxon>
    </lineage>
</organism>
<evidence type="ECO:0000256" key="9">
    <source>
        <dbReference type="ARBA" id="ARBA00023004"/>
    </source>
</evidence>
<evidence type="ECO:0000256" key="6">
    <source>
        <dbReference type="ARBA" id="ARBA00022832"/>
    </source>
</evidence>
<evidence type="ECO:0000256" key="11">
    <source>
        <dbReference type="ARBA" id="ARBA00023160"/>
    </source>
</evidence>